<keyword evidence="8 10" id="KW-0239">DNA-directed DNA polymerase</keyword>
<keyword evidence="5 10" id="KW-0808">Transferase</keyword>
<dbReference type="GO" id="GO:0003887">
    <property type="term" value="F:DNA-directed DNA polymerase activity"/>
    <property type="evidence" value="ECO:0007669"/>
    <property type="project" value="UniProtKB-UniRule"/>
</dbReference>
<reference evidence="14 15" key="1">
    <citation type="submission" date="2019-03" db="EMBL/GenBank/DDBJ databases">
        <title>Genomic Encyclopedia of Type Strains, Phase IV (KMG-IV): sequencing the most valuable type-strain genomes for metagenomic binning, comparative biology and taxonomic classification.</title>
        <authorList>
            <person name="Goeker M."/>
        </authorList>
    </citation>
    <scope>NUCLEOTIDE SEQUENCE [LARGE SCALE GENOMIC DNA]</scope>
    <source>
        <strain evidence="14 15">DSM 28287</strain>
    </source>
</reference>
<dbReference type="RefSeq" id="WP_133527786.1">
    <property type="nucleotide sequence ID" value="NZ_CALCQM010000039.1"/>
</dbReference>
<dbReference type="InterPro" id="IPR022635">
    <property type="entry name" value="DNA_polIII_beta_C"/>
</dbReference>
<evidence type="ECO:0000256" key="9">
    <source>
        <dbReference type="ARBA" id="ARBA00023125"/>
    </source>
</evidence>
<evidence type="ECO:0000256" key="1">
    <source>
        <dbReference type="ARBA" id="ARBA00004496"/>
    </source>
</evidence>
<evidence type="ECO:0000256" key="5">
    <source>
        <dbReference type="ARBA" id="ARBA00022679"/>
    </source>
</evidence>
<dbReference type="InterPro" id="IPR001001">
    <property type="entry name" value="DNA_polIII_beta"/>
</dbReference>
<keyword evidence="4 10" id="KW-0963">Cytoplasm</keyword>
<keyword evidence="7 10" id="KW-0235">DNA replication</keyword>
<dbReference type="Proteomes" id="UP000295500">
    <property type="component" value="Unassembled WGS sequence"/>
</dbReference>
<feature type="domain" description="DNA polymerase III beta sliding clamp central" evidence="12">
    <location>
        <begin position="132"/>
        <end position="244"/>
    </location>
</feature>
<dbReference type="Pfam" id="PF02767">
    <property type="entry name" value="DNA_pol3_beta_2"/>
    <property type="match status" value="1"/>
</dbReference>
<gene>
    <name evidence="14" type="ORF">EV211_10532</name>
</gene>
<dbReference type="OrthoDB" id="8421503at2"/>
<keyword evidence="6 10" id="KW-0548">Nucleotidyltransferase</keyword>
<dbReference type="PIRSF" id="PIRSF000804">
    <property type="entry name" value="DNA_pol_III_b"/>
    <property type="match status" value="1"/>
</dbReference>
<keyword evidence="9" id="KW-0238">DNA-binding</keyword>
<organism evidence="14 15">
    <name type="scientific">Aminicella lysinilytica</name>
    <dbReference type="NCBI Taxonomy" id="433323"/>
    <lineage>
        <taxon>Bacteria</taxon>
        <taxon>Bacillati</taxon>
        <taxon>Bacillota</taxon>
        <taxon>Clostridia</taxon>
        <taxon>Peptostreptococcales</taxon>
        <taxon>Anaerovoracaceae</taxon>
        <taxon>Aminicella</taxon>
    </lineage>
</organism>
<evidence type="ECO:0000313" key="14">
    <source>
        <dbReference type="EMBL" id="TDP58962.1"/>
    </source>
</evidence>
<dbReference type="GO" id="GO:0003677">
    <property type="term" value="F:DNA binding"/>
    <property type="evidence" value="ECO:0007669"/>
    <property type="project" value="UniProtKB-UniRule"/>
</dbReference>
<evidence type="ECO:0000256" key="3">
    <source>
        <dbReference type="ARBA" id="ARBA00021035"/>
    </source>
</evidence>
<dbReference type="PANTHER" id="PTHR30478:SF0">
    <property type="entry name" value="BETA SLIDING CLAMP"/>
    <property type="match status" value="1"/>
</dbReference>
<dbReference type="EMBL" id="SNXO01000005">
    <property type="protein sequence ID" value="TDP58962.1"/>
    <property type="molecule type" value="Genomic_DNA"/>
</dbReference>
<name>A0A4V3CS25_9FIRM</name>
<evidence type="ECO:0000259" key="13">
    <source>
        <dbReference type="Pfam" id="PF02768"/>
    </source>
</evidence>
<dbReference type="GO" id="GO:0008408">
    <property type="term" value="F:3'-5' exonuclease activity"/>
    <property type="evidence" value="ECO:0007669"/>
    <property type="project" value="InterPro"/>
</dbReference>
<evidence type="ECO:0000256" key="4">
    <source>
        <dbReference type="ARBA" id="ARBA00022490"/>
    </source>
</evidence>
<evidence type="ECO:0000313" key="15">
    <source>
        <dbReference type="Proteomes" id="UP000295500"/>
    </source>
</evidence>
<sequence length="370" mass="41180">MKFSCEQQKLTKALNVVSKAVTSRSTIPILKGIMLEVTSEGKLTMSASDLDISIQDTIDVNTTEPGAIIVMAKLFGDIIRKLPSVEINIESDDENNVTIKCMNSEFKIIGMSTDEFPNVNMVSEETEAIDFNKSELRKMIDKTSFAASNDESRGVITGVLIELTPDQMNMVAIDGYRMAINRKAKVSTNPGNIIISAKIISEISRIIGETDSDEENGKMLLSEKKVIFKFDNIQAELKLIDGEFINYKDILPKDSKITAKVNRANFMESIERASLLSKAGKNNLIKIDLKDNIMTITSNSEEGNVKEEILTEKEGEDLVIGFNAQYVLDILKAIDDEEIKLFFNTGITPCLIEPIEGDKFEYLVLPVRIN</sequence>
<dbReference type="InterPro" id="IPR022637">
    <property type="entry name" value="DNA_polIII_beta_cen"/>
</dbReference>
<dbReference type="SMART" id="SM00480">
    <property type="entry name" value="POL3Bc"/>
    <property type="match status" value="1"/>
</dbReference>
<dbReference type="InterPro" id="IPR046938">
    <property type="entry name" value="DNA_clamp_sf"/>
</dbReference>
<comment type="function">
    <text evidence="10">Confers DNA tethering and processivity to DNA polymerases and other proteins. Acts as a clamp, forming a ring around DNA (a reaction catalyzed by the clamp-loading complex) which diffuses in an ATP-independent manner freely and bidirectionally along dsDNA. Initially characterized for its ability to contact the catalytic subunit of DNA polymerase III (Pol III), a complex, multichain enzyme responsible for most of the replicative synthesis in bacteria; Pol III exhibits 3'-5' exonuclease proofreading activity. The beta chain is required for initiation of replication as well as for processivity of DNA replication.</text>
</comment>
<dbReference type="GO" id="GO:0005737">
    <property type="term" value="C:cytoplasm"/>
    <property type="evidence" value="ECO:0007669"/>
    <property type="project" value="UniProtKB-SubCell"/>
</dbReference>
<keyword evidence="15" id="KW-1185">Reference proteome</keyword>
<dbReference type="Pfam" id="PF02768">
    <property type="entry name" value="DNA_pol3_beta_3"/>
    <property type="match status" value="1"/>
</dbReference>
<dbReference type="InterPro" id="IPR022634">
    <property type="entry name" value="DNA_polIII_beta_N"/>
</dbReference>
<dbReference type="Gene3D" id="3.10.150.10">
    <property type="entry name" value="DNA Polymerase III, subunit A, domain 2"/>
    <property type="match status" value="1"/>
</dbReference>
<evidence type="ECO:0000256" key="8">
    <source>
        <dbReference type="ARBA" id="ARBA00022932"/>
    </source>
</evidence>
<comment type="subcellular location">
    <subcellularLocation>
        <location evidence="1 10">Cytoplasm</location>
    </subcellularLocation>
</comment>
<comment type="caution">
    <text evidence="14">The sequence shown here is derived from an EMBL/GenBank/DDBJ whole genome shotgun (WGS) entry which is preliminary data.</text>
</comment>
<dbReference type="PANTHER" id="PTHR30478">
    <property type="entry name" value="DNA POLYMERASE III SUBUNIT BETA"/>
    <property type="match status" value="1"/>
</dbReference>
<feature type="domain" description="DNA polymerase III beta sliding clamp C-terminal" evidence="13">
    <location>
        <begin position="249"/>
        <end position="368"/>
    </location>
</feature>
<comment type="similarity">
    <text evidence="2 10">Belongs to the beta sliding clamp family.</text>
</comment>
<dbReference type="Pfam" id="PF00712">
    <property type="entry name" value="DNA_pol3_beta"/>
    <property type="match status" value="1"/>
</dbReference>
<accession>A0A4V3CS25</accession>
<dbReference type="GO" id="GO:0006271">
    <property type="term" value="P:DNA strand elongation involved in DNA replication"/>
    <property type="evidence" value="ECO:0007669"/>
    <property type="project" value="TreeGrafter"/>
</dbReference>
<evidence type="ECO:0000256" key="10">
    <source>
        <dbReference type="PIRNR" id="PIRNR000804"/>
    </source>
</evidence>
<dbReference type="SUPFAM" id="SSF55979">
    <property type="entry name" value="DNA clamp"/>
    <property type="match status" value="3"/>
</dbReference>
<evidence type="ECO:0000256" key="6">
    <source>
        <dbReference type="ARBA" id="ARBA00022695"/>
    </source>
</evidence>
<evidence type="ECO:0000256" key="7">
    <source>
        <dbReference type="ARBA" id="ARBA00022705"/>
    </source>
</evidence>
<dbReference type="NCBIfam" id="TIGR00663">
    <property type="entry name" value="dnan"/>
    <property type="match status" value="1"/>
</dbReference>
<comment type="subunit">
    <text evidence="10">Forms a ring-shaped head-to-tail homodimer around DNA.</text>
</comment>
<evidence type="ECO:0000256" key="2">
    <source>
        <dbReference type="ARBA" id="ARBA00010752"/>
    </source>
</evidence>
<dbReference type="Gene3D" id="3.70.10.10">
    <property type="match status" value="1"/>
</dbReference>
<dbReference type="CDD" id="cd00140">
    <property type="entry name" value="beta_clamp"/>
    <property type="match status" value="1"/>
</dbReference>
<dbReference type="AlphaFoldDB" id="A0A4V3CS25"/>
<dbReference type="GO" id="GO:0009360">
    <property type="term" value="C:DNA polymerase III complex"/>
    <property type="evidence" value="ECO:0007669"/>
    <property type="project" value="InterPro"/>
</dbReference>
<proteinExistence type="inferred from homology"/>
<protein>
    <recommendedName>
        <fullName evidence="3 10">Beta sliding clamp</fullName>
    </recommendedName>
</protein>
<evidence type="ECO:0000259" key="11">
    <source>
        <dbReference type="Pfam" id="PF00712"/>
    </source>
</evidence>
<feature type="domain" description="DNA polymerase III beta sliding clamp N-terminal" evidence="11">
    <location>
        <begin position="1"/>
        <end position="119"/>
    </location>
</feature>
<evidence type="ECO:0000259" key="12">
    <source>
        <dbReference type="Pfam" id="PF02767"/>
    </source>
</evidence>